<evidence type="ECO:0000256" key="1">
    <source>
        <dbReference type="SAM" id="Coils"/>
    </source>
</evidence>
<keyword evidence="3" id="KW-1185">Reference proteome</keyword>
<dbReference type="KEGG" id="ipu:128634517"/>
<gene>
    <name evidence="4" type="primary">LOC128634517</name>
</gene>
<evidence type="ECO:0000256" key="2">
    <source>
        <dbReference type="SAM" id="MobiDB-lite"/>
    </source>
</evidence>
<feature type="region of interest" description="Disordered" evidence="2">
    <location>
        <begin position="128"/>
        <end position="150"/>
    </location>
</feature>
<name>A0A9F7RDP8_ICTPU</name>
<reference evidence="4" key="2">
    <citation type="submission" date="2025-08" db="UniProtKB">
        <authorList>
            <consortium name="RefSeq"/>
        </authorList>
    </citation>
    <scope>IDENTIFICATION</scope>
    <source>
        <tissue evidence="4">Blood</tissue>
    </source>
</reference>
<organism evidence="3 4">
    <name type="scientific">Ictalurus punctatus</name>
    <name type="common">Channel catfish</name>
    <name type="synonym">Silurus punctatus</name>
    <dbReference type="NCBI Taxonomy" id="7998"/>
    <lineage>
        <taxon>Eukaryota</taxon>
        <taxon>Metazoa</taxon>
        <taxon>Chordata</taxon>
        <taxon>Craniata</taxon>
        <taxon>Vertebrata</taxon>
        <taxon>Euteleostomi</taxon>
        <taxon>Actinopterygii</taxon>
        <taxon>Neopterygii</taxon>
        <taxon>Teleostei</taxon>
        <taxon>Ostariophysi</taxon>
        <taxon>Siluriformes</taxon>
        <taxon>Ictaluridae</taxon>
        <taxon>Ictalurus</taxon>
    </lineage>
</organism>
<keyword evidence="1" id="KW-0175">Coiled coil</keyword>
<dbReference type="RefSeq" id="XP_053541119.1">
    <property type="nucleotide sequence ID" value="XM_053685144.1"/>
</dbReference>
<proteinExistence type="predicted"/>
<dbReference type="AlphaFoldDB" id="A0A9F7RDP8"/>
<sequence>MWKQQVATSAAEEARIWALLRSSLEMSKQLEEEMAQCKAELRAASSLAPYTPSPPPRSDALQHSQQSNLSIWGFPLQGRYTLLRSPEVKAGPEIFLGGGAMRTAELQPEAYGEVSAVELSPEVNMATSEGQAEEAAPHGRGGLPAAPHGRGGRHALQCRRRWSPEFQSCRGWCPASQERCPASQRRQGRCSDFLPRWGCCSTPLLPDGGCFAFCRSERQFVQGSGTPVGGGFLVLREEHPLEGGSVTPRPAEGTAVRLLIGHVTLLFSFTSRLDTELGLSMSLIWHRCPWFELIRFVSYPPPP</sequence>
<dbReference type="Proteomes" id="UP000221080">
    <property type="component" value="Chromosome 13"/>
</dbReference>
<dbReference type="GeneID" id="128634517"/>
<evidence type="ECO:0000313" key="3">
    <source>
        <dbReference type="Proteomes" id="UP000221080"/>
    </source>
</evidence>
<protein>
    <submittedName>
        <fullName evidence="4">Uncharacterized protein LOC128634517</fullName>
    </submittedName>
</protein>
<evidence type="ECO:0000313" key="4">
    <source>
        <dbReference type="RefSeq" id="XP_053541119.1"/>
    </source>
</evidence>
<accession>A0A9F7RDP8</accession>
<feature type="coiled-coil region" evidence="1">
    <location>
        <begin position="20"/>
        <end position="47"/>
    </location>
</feature>
<reference evidence="3" key="1">
    <citation type="journal article" date="2016" name="Nat. Commun.">
        <title>The channel catfish genome sequence provides insights into the evolution of scale formation in teleosts.</title>
        <authorList>
            <person name="Liu Z."/>
            <person name="Liu S."/>
            <person name="Yao J."/>
            <person name="Bao L."/>
            <person name="Zhang J."/>
            <person name="Li Y."/>
            <person name="Jiang C."/>
            <person name="Sun L."/>
            <person name="Wang R."/>
            <person name="Zhang Y."/>
            <person name="Zhou T."/>
            <person name="Zeng Q."/>
            <person name="Fu Q."/>
            <person name="Gao S."/>
            <person name="Li N."/>
            <person name="Koren S."/>
            <person name="Jiang Y."/>
            <person name="Zimin A."/>
            <person name="Xu P."/>
            <person name="Phillippy A.M."/>
            <person name="Geng X."/>
            <person name="Song L."/>
            <person name="Sun F."/>
            <person name="Li C."/>
            <person name="Wang X."/>
            <person name="Chen A."/>
            <person name="Jin Y."/>
            <person name="Yuan Z."/>
            <person name="Yang Y."/>
            <person name="Tan S."/>
            <person name="Peatman E."/>
            <person name="Lu J."/>
            <person name="Qin Z."/>
            <person name="Dunham R."/>
            <person name="Li Z."/>
            <person name="Sonstegard T."/>
            <person name="Feng J."/>
            <person name="Danzmann R.G."/>
            <person name="Schroeder S."/>
            <person name="Scheffler B."/>
            <person name="Duke M.V."/>
            <person name="Ballard L."/>
            <person name="Kucuktas H."/>
            <person name="Kaltenboeck L."/>
            <person name="Liu H."/>
            <person name="Armbruster J."/>
            <person name="Xie Y."/>
            <person name="Kirby M.L."/>
            <person name="Tian Y."/>
            <person name="Flanagan M.E."/>
            <person name="Mu W."/>
            <person name="Waldbieser G.C."/>
        </authorList>
    </citation>
    <scope>NUCLEOTIDE SEQUENCE [LARGE SCALE GENOMIC DNA]</scope>
    <source>
        <strain evidence="3">SDA103</strain>
    </source>
</reference>